<dbReference type="NCBIfam" id="TIGR00254">
    <property type="entry name" value="GGDEF"/>
    <property type="match status" value="1"/>
</dbReference>
<dbReference type="InterPro" id="IPR000160">
    <property type="entry name" value="GGDEF_dom"/>
</dbReference>
<keyword evidence="5" id="KW-1185">Reference proteome</keyword>
<dbReference type="InterPro" id="IPR043128">
    <property type="entry name" value="Rev_trsase/Diguanyl_cyclase"/>
</dbReference>
<feature type="transmembrane region" description="Helical" evidence="1">
    <location>
        <begin position="6"/>
        <end position="22"/>
    </location>
</feature>
<organism evidence="4 5">
    <name type="scientific">Metabacillus halosaccharovorans</name>
    <dbReference type="NCBI Taxonomy" id="930124"/>
    <lineage>
        <taxon>Bacteria</taxon>
        <taxon>Bacillati</taxon>
        <taxon>Bacillota</taxon>
        <taxon>Bacilli</taxon>
        <taxon>Bacillales</taxon>
        <taxon>Bacillaceae</taxon>
        <taxon>Metabacillus</taxon>
    </lineage>
</organism>
<gene>
    <name evidence="4" type="ORF">OIH86_23835</name>
</gene>
<reference evidence="4 5" key="1">
    <citation type="submission" date="2022-10" db="EMBL/GenBank/DDBJ databases">
        <title>Draft genome assembly of moderately radiation resistant bacterium Metabacillus halosaccharovorans.</title>
        <authorList>
            <person name="Pal S."/>
            <person name="Gopinathan A."/>
        </authorList>
    </citation>
    <scope>NUCLEOTIDE SEQUENCE [LARGE SCALE GENOMIC DNA]</scope>
    <source>
        <strain evidence="4 5">VITHBRA001</strain>
    </source>
</reference>
<dbReference type="PROSITE" id="PS50883">
    <property type="entry name" value="EAL"/>
    <property type="match status" value="1"/>
</dbReference>
<dbReference type="SUPFAM" id="SSF141868">
    <property type="entry name" value="EAL domain-like"/>
    <property type="match status" value="1"/>
</dbReference>
<protein>
    <submittedName>
        <fullName evidence="4">EAL domain-containing protein</fullName>
    </submittedName>
</protein>
<evidence type="ECO:0000259" key="3">
    <source>
        <dbReference type="PROSITE" id="PS50887"/>
    </source>
</evidence>
<evidence type="ECO:0000259" key="2">
    <source>
        <dbReference type="PROSITE" id="PS50883"/>
    </source>
</evidence>
<comment type="caution">
    <text evidence="4">The sequence shown here is derived from an EMBL/GenBank/DDBJ whole genome shotgun (WGS) entry which is preliminary data.</text>
</comment>
<feature type="domain" description="EAL" evidence="2">
    <location>
        <begin position="527"/>
        <end position="781"/>
    </location>
</feature>
<evidence type="ECO:0000313" key="5">
    <source>
        <dbReference type="Proteomes" id="UP001526147"/>
    </source>
</evidence>
<feature type="transmembrane region" description="Helical" evidence="1">
    <location>
        <begin position="29"/>
        <end position="53"/>
    </location>
</feature>
<dbReference type="SMART" id="SM00267">
    <property type="entry name" value="GGDEF"/>
    <property type="match status" value="1"/>
</dbReference>
<dbReference type="Gene3D" id="3.20.20.450">
    <property type="entry name" value="EAL domain"/>
    <property type="match status" value="1"/>
</dbReference>
<dbReference type="PANTHER" id="PTHR44757:SF2">
    <property type="entry name" value="BIOFILM ARCHITECTURE MAINTENANCE PROTEIN MBAA"/>
    <property type="match status" value="1"/>
</dbReference>
<sequence length="783" mass="90492">MSNLIFWLIGGSISLFFFRYLETSHIPDALIPFSITLLVTNGLLNSLIADILVTYIPFNRWIKKSQSHHYTIYIYQILFHLVTTAVAIPFLINVGLHTLNVFEEMQFSSKQIATANAKSIEDELDKWSEKDIQRLNLNGLIQIGYLKELITLYTSKNSFEIIMTDSENKVLATSIQSFSFKNEFSLKKNNSFHSTTEDFYKSIPNENLNNSYLLNWATGFLVFEKENTSTNINIYILFPIYDYQQQIFNGIFQQYRFILLFAAGSFILAIAINQLLVQTLSKLSQTTTGLPRKIEMMEPIYWPTSFIYELKTLIDNFKHMSLKLKNMFHEIQTMNRKLEDQARLLKKSEEKLYNLAYYDQLTNLPNRLHFHQYLSNLLAKNVKRNKIIAVLFLDLNRFKQVNDTLGHEAGDMLLKVISSRLQSLTNHNTMVFRLGGDEFVLVNDSIDKQSVAVEANRLLSIFNDPVKIDNVTLYISGSVGVSVYPEDGEDIDTLVKNADMAMYNSKEEGGKHASFFKKQMEKSFSEKMILDHSLHEAIRENQFELYYQPKIDSNTEELSGMEALIRWQHPEYGIISPSTFIPIAEELGLIFEIDKWCIFQACKQNKAWHNKGYPDMPVSVNLSAKCLYEPDLISILKSSLEATGLDAKYLKLEITEGVFIRDPDLVIDKIKKINQLGIAISIDDFGMGYSSLYHLLHLPIQEIKIDKIFVQDINKDEKQGAIVNMIISLAHRLRLNVVAEGIETKEEVNRLRQYQCNEFQGYYYSKPLNHKEFTQYLINTDKK</sequence>
<dbReference type="RefSeq" id="WP_264144731.1">
    <property type="nucleotide sequence ID" value="NZ_JAOYEY010000051.1"/>
</dbReference>
<dbReference type="SMART" id="SM00052">
    <property type="entry name" value="EAL"/>
    <property type="match status" value="1"/>
</dbReference>
<dbReference type="InterPro" id="IPR035919">
    <property type="entry name" value="EAL_sf"/>
</dbReference>
<dbReference type="CDD" id="cd01949">
    <property type="entry name" value="GGDEF"/>
    <property type="match status" value="1"/>
</dbReference>
<dbReference type="Gene3D" id="3.30.70.270">
    <property type="match status" value="1"/>
</dbReference>
<feature type="transmembrane region" description="Helical" evidence="1">
    <location>
        <begin position="73"/>
        <end position="96"/>
    </location>
</feature>
<dbReference type="SUPFAM" id="SSF55073">
    <property type="entry name" value="Nucleotide cyclase"/>
    <property type="match status" value="1"/>
</dbReference>
<dbReference type="PROSITE" id="PS50887">
    <property type="entry name" value="GGDEF"/>
    <property type="match status" value="1"/>
</dbReference>
<dbReference type="Pfam" id="PF00563">
    <property type="entry name" value="EAL"/>
    <property type="match status" value="1"/>
</dbReference>
<feature type="transmembrane region" description="Helical" evidence="1">
    <location>
        <begin position="257"/>
        <end position="277"/>
    </location>
</feature>
<evidence type="ECO:0000313" key="4">
    <source>
        <dbReference type="EMBL" id="MCV9888689.1"/>
    </source>
</evidence>
<proteinExistence type="predicted"/>
<dbReference type="InterPro" id="IPR001633">
    <property type="entry name" value="EAL_dom"/>
</dbReference>
<dbReference type="Proteomes" id="UP001526147">
    <property type="component" value="Unassembled WGS sequence"/>
</dbReference>
<dbReference type="EMBL" id="JAOYEY010000051">
    <property type="protein sequence ID" value="MCV9888689.1"/>
    <property type="molecule type" value="Genomic_DNA"/>
</dbReference>
<evidence type="ECO:0000256" key="1">
    <source>
        <dbReference type="SAM" id="Phobius"/>
    </source>
</evidence>
<keyword evidence="1" id="KW-1133">Transmembrane helix</keyword>
<dbReference type="InterPro" id="IPR029787">
    <property type="entry name" value="Nucleotide_cyclase"/>
</dbReference>
<name>A0ABT3DNP6_9BACI</name>
<dbReference type="CDD" id="cd01948">
    <property type="entry name" value="EAL"/>
    <property type="match status" value="1"/>
</dbReference>
<keyword evidence="1" id="KW-0472">Membrane</keyword>
<accession>A0ABT3DNP6</accession>
<feature type="domain" description="GGDEF" evidence="3">
    <location>
        <begin position="386"/>
        <end position="518"/>
    </location>
</feature>
<dbReference type="PANTHER" id="PTHR44757">
    <property type="entry name" value="DIGUANYLATE CYCLASE DGCP"/>
    <property type="match status" value="1"/>
</dbReference>
<dbReference type="InterPro" id="IPR052155">
    <property type="entry name" value="Biofilm_reg_signaling"/>
</dbReference>
<keyword evidence="1" id="KW-0812">Transmembrane</keyword>
<dbReference type="Pfam" id="PF00990">
    <property type="entry name" value="GGDEF"/>
    <property type="match status" value="1"/>
</dbReference>